<organism evidence="1 2">
    <name type="scientific">Candidatus Taylorbacteria bacterium RIFCSPLOWO2_01_FULL_45_15b</name>
    <dbReference type="NCBI Taxonomy" id="1802319"/>
    <lineage>
        <taxon>Bacteria</taxon>
        <taxon>Candidatus Tayloriibacteriota</taxon>
    </lineage>
</organism>
<evidence type="ECO:0000313" key="1">
    <source>
        <dbReference type="EMBL" id="OHA34797.1"/>
    </source>
</evidence>
<dbReference type="AlphaFoldDB" id="A0A1G2NFD1"/>
<evidence type="ECO:0000313" key="2">
    <source>
        <dbReference type="Proteomes" id="UP000176221"/>
    </source>
</evidence>
<proteinExistence type="predicted"/>
<name>A0A1G2NFD1_9BACT</name>
<dbReference type="STRING" id="1802319.A2928_00345"/>
<comment type="caution">
    <text evidence="1">The sequence shown here is derived from an EMBL/GenBank/DDBJ whole genome shotgun (WGS) entry which is preliminary data.</text>
</comment>
<sequence length="160" mass="17919">MPDQNIEVLKKETYMKMLENSIGSTMFNSVFVRYKDSGMTKDILNNGEFSCAFFVSSILAIQNLIDRPHTTVATVRSKLIEAGWKKVTVPAEAGDVIVWDKQIQTGTENEHIGIASSESEAISTSFRERKVARHHITFGNDPSGKSMRKITGIFRWGTSM</sequence>
<gene>
    <name evidence="1" type="ORF">A2928_00345</name>
</gene>
<reference evidence="1 2" key="1">
    <citation type="journal article" date="2016" name="Nat. Commun.">
        <title>Thousands of microbial genomes shed light on interconnected biogeochemical processes in an aquifer system.</title>
        <authorList>
            <person name="Anantharaman K."/>
            <person name="Brown C.T."/>
            <person name="Hug L.A."/>
            <person name="Sharon I."/>
            <person name="Castelle C.J."/>
            <person name="Probst A.J."/>
            <person name="Thomas B.C."/>
            <person name="Singh A."/>
            <person name="Wilkins M.J."/>
            <person name="Karaoz U."/>
            <person name="Brodie E.L."/>
            <person name="Williams K.H."/>
            <person name="Hubbard S.S."/>
            <person name="Banfield J.F."/>
        </authorList>
    </citation>
    <scope>NUCLEOTIDE SEQUENCE [LARGE SCALE GENOMIC DNA]</scope>
</reference>
<accession>A0A1G2NFD1</accession>
<evidence type="ECO:0008006" key="3">
    <source>
        <dbReference type="Google" id="ProtNLM"/>
    </source>
</evidence>
<protein>
    <recommendedName>
        <fullName evidence="3">CHAP domain-containing protein</fullName>
    </recommendedName>
</protein>
<dbReference type="EMBL" id="MHRX01000006">
    <property type="protein sequence ID" value="OHA34797.1"/>
    <property type="molecule type" value="Genomic_DNA"/>
</dbReference>
<dbReference type="Proteomes" id="UP000176221">
    <property type="component" value="Unassembled WGS sequence"/>
</dbReference>